<dbReference type="PANTHER" id="PTHR45710:SF28">
    <property type="entry name" value="C-TYPE LECTIN DOMAIN FAMILY 4 MEMBER C ISOFORM 1"/>
    <property type="match status" value="1"/>
</dbReference>
<evidence type="ECO:0000259" key="3">
    <source>
        <dbReference type="PROSITE" id="PS50041"/>
    </source>
</evidence>
<dbReference type="AlphaFoldDB" id="A0A9W8C3W8"/>
<sequence length="260" mass="30009">MYIKLCNFGKPTDCALLSEAKQQTVADTQRKVRVYRIISLVLFAVCVLLLIVVLVLFVKLIGKQSCQTADPTDTALQECNLMKCKDIYQQSLFHESQCPCRHDCDKGWSKFENSCYFLSKDRLSWHESRKECQRRGGDLASITNERLQGYLTTNGNMYYWIGLNQVGTNQWMWNNNTVLTVRWVWWCIYCCYNLCNVNHNHKITEKKFRFSFADNSTFVCTDIGVKSCLVGIVLSWLQMKHLNGAGTNLSAHCIYSTSVR</sequence>
<dbReference type="SMART" id="SM00034">
    <property type="entry name" value="CLECT"/>
    <property type="match status" value="1"/>
</dbReference>
<feature type="domain" description="C-type lectin" evidence="3">
    <location>
        <begin position="111"/>
        <end position="186"/>
    </location>
</feature>
<dbReference type="SUPFAM" id="SSF56436">
    <property type="entry name" value="C-type lectin-like"/>
    <property type="match status" value="1"/>
</dbReference>
<proteinExistence type="predicted"/>
<keyword evidence="2" id="KW-1133">Transmembrane helix</keyword>
<gene>
    <name evidence="4" type="ORF">IRJ41_009550</name>
</gene>
<reference evidence="4" key="1">
    <citation type="submission" date="2021-02" db="EMBL/GenBank/DDBJ databases">
        <title>Comparative genomics reveals that relaxation of natural selection precedes convergent phenotypic evolution of cavefish.</title>
        <authorList>
            <person name="Peng Z."/>
        </authorList>
    </citation>
    <scope>NUCLEOTIDE SEQUENCE</scope>
    <source>
        <tissue evidence="4">Muscle</tissue>
    </source>
</reference>
<evidence type="ECO:0000313" key="4">
    <source>
        <dbReference type="EMBL" id="KAI7806653.1"/>
    </source>
</evidence>
<protein>
    <submittedName>
        <fullName evidence="4">C-type lectin domain family 4 member C</fullName>
    </submittedName>
</protein>
<keyword evidence="2" id="KW-0812">Transmembrane</keyword>
<evidence type="ECO:0000313" key="5">
    <source>
        <dbReference type="Proteomes" id="UP001059041"/>
    </source>
</evidence>
<dbReference type="EMBL" id="JAFHDT010000008">
    <property type="protein sequence ID" value="KAI7806653.1"/>
    <property type="molecule type" value="Genomic_DNA"/>
</dbReference>
<dbReference type="PANTHER" id="PTHR45710">
    <property type="entry name" value="C-TYPE LECTIN DOMAIN-CONTAINING PROTEIN 180"/>
    <property type="match status" value="1"/>
</dbReference>
<dbReference type="InterPro" id="IPR050828">
    <property type="entry name" value="C-type_lectin/matrix_domain"/>
</dbReference>
<dbReference type="Pfam" id="PF00059">
    <property type="entry name" value="Lectin_C"/>
    <property type="match status" value="1"/>
</dbReference>
<keyword evidence="5" id="KW-1185">Reference proteome</keyword>
<dbReference type="Proteomes" id="UP001059041">
    <property type="component" value="Linkage Group LG8"/>
</dbReference>
<organism evidence="4 5">
    <name type="scientific">Triplophysa rosa</name>
    <name type="common">Cave loach</name>
    <dbReference type="NCBI Taxonomy" id="992332"/>
    <lineage>
        <taxon>Eukaryota</taxon>
        <taxon>Metazoa</taxon>
        <taxon>Chordata</taxon>
        <taxon>Craniata</taxon>
        <taxon>Vertebrata</taxon>
        <taxon>Euteleostomi</taxon>
        <taxon>Actinopterygii</taxon>
        <taxon>Neopterygii</taxon>
        <taxon>Teleostei</taxon>
        <taxon>Ostariophysi</taxon>
        <taxon>Cypriniformes</taxon>
        <taxon>Nemacheilidae</taxon>
        <taxon>Triplophysa</taxon>
    </lineage>
</organism>
<comment type="subcellular location">
    <subcellularLocation>
        <location evidence="1">Cell membrane</location>
        <topology evidence="1">Single-pass type II membrane protein</topology>
    </subcellularLocation>
</comment>
<dbReference type="InterPro" id="IPR016187">
    <property type="entry name" value="CTDL_fold"/>
</dbReference>
<feature type="transmembrane region" description="Helical" evidence="2">
    <location>
        <begin position="37"/>
        <end position="58"/>
    </location>
</feature>
<dbReference type="InterPro" id="IPR001304">
    <property type="entry name" value="C-type_lectin-like"/>
</dbReference>
<evidence type="ECO:0000256" key="1">
    <source>
        <dbReference type="ARBA" id="ARBA00004401"/>
    </source>
</evidence>
<name>A0A9W8C3W8_TRIRA</name>
<evidence type="ECO:0000256" key="2">
    <source>
        <dbReference type="SAM" id="Phobius"/>
    </source>
</evidence>
<dbReference type="InterPro" id="IPR016186">
    <property type="entry name" value="C-type_lectin-like/link_sf"/>
</dbReference>
<dbReference type="PROSITE" id="PS50041">
    <property type="entry name" value="C_TYPE_LECTIN_2"/>
    <property type="match status" value="1"/>
</dbReference>
<dbReference type="Gene3D" id="3.10.100.10">
    <property type="entry name" value="Mannose-Binding Protein A, subunit A"/>
    <property type="match status" value="1"/>
</dbReference>
<dbReference type="GO" id="GO:0005886">
    <property type="term" value="C:plasma membrane"/>
    <property type="evidence" value="ECO:0007669"/>
    <property type="project" value="UniProtKB-SubCell"/>
</dbReference>
<accession>A0A9W8C3W8</accession>
<comment type="caution">
    <text evidence="4">The sequence shown here is derived from an EMBL/GenBank/DDBJ whole genome shotgun (WGS) entry which is preliminary data.</text>
</comment>
<keyword evidence="2" id="KW-0472">Membrane</keyword>